<name>Q0RNK4_FRAAA</name>
<accession>Q0RNK4</accession>
<dbReference type="AlphaFoldDB" id="Q0RNK4"/>
<dbReference type="HOGENOM" id="CLU_2553294_0_0_11"/>
<protein>
    <submittedName>
        <fullName evidence="1">Uncharacterized protein</fullName>
    </submittedName>
</protein>
<evidence type="ECO:0000313" key="1">
    <source>
        <dbReference type="EMBL" id="CAJ60883.1"/>
    </source>
</evidence>
<reference evidence="1 2" key="1">
    <citation type="journal article" date="2007" name="Genome Res.">
        <title>Genome characteristics of facultatively symbiotic Frankia sp. strains reflect host range and host plant biogeography.</title>
        <authorList>
            <person name="Normand P."/>
            <person name="Lapierre P."/>
            <person name="Tisa L.S."/>
            <person name="Gogarten J.P."/>
            <person name="Alloisio N."/>
            <person name="Bagnarol E."/>
            <person name="Bassi C.A."/>
            <person name="Berry A.M."/>
            <person name="Bickhart D.M."/>
            <person name="Choisne N."/>
            <person name="Couloux A."/>
            <person name="Cournoyer B."/>
            <person name="Cruveiller S."/>
            <person name="Daubin V."/>
            <person name="Demange N."/>
            <person name="Francino M.P."/>
            <person name="Goltsman E."/>
            <person name="Huang Y."/>
            <person name="Kopp O.R."/>
            <person name="Labarre L."/>
            <person name="Lapidus A."/>
            <person name="Lavire C."/>
            <person name="Marechal J."/>
            <person name="Martinez M."/>
            <person name="Mastronunzio J.E."/>
            <person name="Mullin B.C."/>
            <person name="Niemann J."/>
            <person name="Pujic P."/>
            <person name="Rawnsley T."/>
            <person name="Rouy Z."/>
            <person name="Schenowitz C."/>
            <person name="Sellstedt A."/>
            <person name="Tavares F."/>
            <person name="Tomkins J.P."/>
            <person name="Vallenet D."/>
            <person name="Valverde C."/>
            <person name="Wall L.G."/>
            <person name="Wang Y."/>
            <person name="Medigue C."/>
            <person name="Benson D.R."/>
        </authorList>
    </citation>
    <scope>NUCLEOTIDE SEQUENCE [LARGE SCALE GENOMIC DNA]</scope>
    <source>
        <strain evidence="2">DSM 45986 / CECT 9034 / ACN14a</strain>
    </source>
</reference>
<dbReference type="EMBL" id="CT573213">
    <property type="protein sequence ID" value="CAJ60883.1"/>
    <property type="molecule type" value="Genomic_DNA"/>
</dbReference>
<evidence type="ECO:0000313" key="2">
    <source>
        <dbReference type="Proteomes" id="UP000000657"/>
    </source>
</evidence>
<dbReference type="KEGG" id="fal:FRAAL2234"/>
<keyword evidence="2" id="KW-1185">Reference proteome</keyword>
<sequence>MSGSAVAVPSDGMQNLCRVSVVVHSMRTPDSFELCLDAGLDIGEVMQALLDHVPSGSVLTGAGQQRDNLLLTFRGPRPFPPA</sequence>
<gene>
    <name evidence="1" type="ordered locus">FRAAL2234</name>
</gene>
<organism evidence="1 2">
    <name type="scientific">Frankia alni (strain DSM 45986 / CECT 9034 / ACN14a)</name>
    <dbReference type="NCBI Taxonomy" id="326424"/>
    <lineage>
        <taxon>Bacteria</taxon>
        <taxon>Bacillati</taxon>
        <taxon>Actinomycetota</taxon>
        <taxon>Actinomycetes</taxon>
        <taxon>Frankiales</taxon>
        <taxon>Frankiaceae</taxon>
        <taxon>Frankia</taxon>
    </lineage>
</organism>
<proteinExistence type="predicted"/>
<dbReference type="Proteomes" id="UP000000657">
    <property type="component" value="Chromosome"/>
</dbReference>